<gene>
    <name evidence="2" type="primary">grpE</name>
    <name evidence="2" type="ORF">DO021_09840</name>
    <name evidence="1" type="ORF">EYB58_20500</name>
</gene>
<dbReference type="GO" id="GO:0000774">
    <property type="term" value="F:adenyl-nucleotide exchange factor activity"/>
    <property type="evidence" value="ECO:0007669"/>
    <property type="project" value="InterPro"/>
</dbReference>
<evidence type="ECO:0000313" key="3">
    <source>
        <dbReference type="Proteomes" id="UP000248798"/>
    </source>
</evidence>
<accession>A0A328FFL8</accession>
<evidence type="ECO:0000313" key="2">
    <source>
        <dbReference type="EMBL" id="RAM02232.1"/>
    </source>
</evidence>
<name>A0A328FFL8_9BACT</name>
<dbReference type="GO" id="GO:0051087">
    <property type="term" value="F:protein-folding chaperone binding"/>
    <property type="evidence" value="ECO:0007669"/>
    <property type="project" value="InterPro"/>
</dbReference>
<dbReference type="Pfam" id="PF01025">
    <property type="entry name" value="GrpE"/>
    <property type="match status" value="1"/>
</dbReference>
<protein>
    <submittedName>
        <fullName evidence="2">Nucleotide exchange factor GrpE</fullName>
    </submittedName>
</protein>
<dbReference type="AlphaFoldDB" id="A0A328FFL8"/>
<reference evidence="1 4" key="2">
    <citation type="submission" date="2019-02" db="EMBL/GenBank/DDBJ databases">
        <title>Complete genome sequence of Desulfobacter hydrogenophilus AcRS1.</title>
        <authorList>
            <person name="Marietou A."/>
            <person name="Lund M.B."/>
            <person name="Marshall I.P.G."/>
            <person name="Schreiber L."/>
            <person name="Jorgensen B."/>
        </authorList>
    </citation>
    <scope>NUCLEOTIDE SEQUENCE [LARGE SCALE GENOMIC DNA]</scope>
    <source>
        <strain evidence="1 4">AcRS1</strain>
    </source>
</reference>
<dbReference type="OrthoDB" id="5421295at2"/>
<reference evidence="2 3" key="1">
    <citation type="submission" date="2018-06" db="EMBL/GenBank/DDBJ databases">
        <title>Complete Genome Sequence of Desulfobacter hydrogenophilus (DSM3380).</title>
        <authorList>
            <person name="Marietou A."/>
            <person name="Schreiber L."/>
            <person name="Marshall I."/>
            <person name="Jorgensen B."/>
        </authorList>
    </citation>
    <scope>NUCLEOTIDE SEQUENCE [LARGE SCALE GENOMIC DNA]</scope>
    <source>
        <strain evidence="2 3">DSM 3380</strain>
    </source>
</reference>
<dbReference type="EMBL" id="CP036313">
    <property type="protein sequence ID" value="QBH15091.1"/>
    <property type="molecule type" value="Genomic_DNA"/>
</dbReference>
<keyword evidence="4" id="KW-1185">Reference proteome</keyword>
<evidence type="ECO:0000313" key="4">
    <source>
        <dbReference type="Proteomes" id="UP000293902"/>
    </source>
</evidence>
<dbReference type="GO" id="GO:0006457">
    <property type="term" value="P:protein folding"/>
    <property type="evidence" value="ECO:0007669"/>
    <property type="project" value="InterPro"/>
</dbReference>
<organism evidence="2 3">
    <name type="scientific">Desulfobacter hydrogenophilus</name>
    <dbReference type="NCBI Taxonomy" id="2291"/>
    <lineage>
        <taxon>Bacteria</taxon>
        <taxon>Pseudomonadati</taxon>
        <taxon>Thermodesulfobacteriota</taxon>
        <taxon>Desulfobacteria</taxon>
        <taxon>Desulfobacterales</taxon>
        <taxon>Desulfobacteraceae</taxon>
        <taxon>Desulfobacter</taxon>
    </lineage>
</organism>
<dbReference type="Proteomes" id="UP000293902">
    <property type="component" value="Chromosome"/>
</dbReference>
<evidence type="ECO:0000313" key="1">
    <source>
        <dbReference type="EMBL" id="QBH15091.1"/>
    </source>
</evidence>
<dbReference type="Proteomes" id="UP000248798">
    <property type="component" value="Unassembled WGS sequence"/>
</dbReference>
<proteinExistence type="predicted"/>
<dbReference type="InterPro" id="IPR000740">
    <property type="entry name" value="GrpE"/>
</dbReference>
<dbReference type="EMBL" id="QLNI01000017">
    <property type="protein sequence ID" value="RAM02232.1"/>
    <property type="molecule type" value="Genomic_DNA"/>
</dbReference>
<dbReference type="GO" id="GO:0042803">
    <property type="term" value="F:protein homodimerization activity"/>
    <property type="evidence" value="ECO:0007669"/>
    <property type="project" value="InterPro"/>
</dbReference>
<sequence>MVLMLPAYQYLTAIMGSEKEQLKKKLIDFQQQIAGLKLDLAAQAGDRQKRENEFFTGLLDIMDAFELIEDNLESKKESLDKPARMLGKNIRSIHKKLSRYFNSVGISPIAFEDGKAVMEQCKVLETRADPGQEDGTLFKIVKKGYLNTRDGTILRKAEVITIRNDVIER</sequence>